<evidence type="ECO:0000313" key="3">
    <source>
        <dbReference type="EMBL" id="RRQ47589.1"/>
    </source>
</evidence>
<feature type="domain" description="Fumarylacetoacetase-like C-terminal" evidence="2">
    <location>
        <begin position="2"/>
        <end position="197"/>
    </location>
</feature>
<dbReference type="Pfam" id="PF01557">
    <property type="entry name" value="FAA_hydrolase"/>
    <property type="match status" value="1"/>
</dbReference>
<gene>
    <name evidence="3" type="ORF">DZC72_16520</name>
</gene>
<accession>A0A426RFA9</accession>
<keyword evidence="3" id="KW-0378">Hydrolase</keyword>
<sequence>MKIICIGRNYTEHIEELKNEKPSEPVIFIKPDSAVLPKEQDFYIPEFSNDVHYEVEVLIKIKRVGKHIKEEFAGTYYDEIGLGIDFTARDLQSKLKEKGLPWEKAKGFDGAAVIGQWLPKSNFKDLNSLNFGLFKNGEAVQKGNTSLMLWKIDEIISYVSTFFMLKKGDVIFTGTPAGVGKVSANDYLTGYLEDKELFNVKIR</sequence>
<reference evidence="4" key="1">
    <citation type="submission" date="2018-12" db="EMBL/GenBank/DDBJ databases">
        <title>Maribacter lutimaris sp. nov., isolated from marine sediment.</title>
        <authorList>
            <person name="Kim K.K."/>
        </authorList>
    </citation>
    <scope>NUCLEOTIDE SEQUENCE [LARGE SCALE GENOMIC DNA]</scope>
    <source>
        <strain evidence="4">PoM-212</strain>
    </source>
</reference>
<comment type="caution">
    <text evidence="3">The sequence shown here is derived from an EMBL/GenBank/DDBJ whole genome shotgun (WGS) entry which is preliminary data.</text>
</comment>
<evidence type="ECO:0000259" key="2">
    <source>
        <dbReference type="Pfam" id="PF01557"/>
    </source>
</evidence>
<dbReference type="EMBL" id="QUSX01000004">
    <property type="protein sequence ID" value="RRQ47589.1"/>
    <property type="molecule type" value="Genomic_DNA"/>
</dbReference>
<dbReference type="OrthoDB" id="9805307at2"/>
<dbReference type="InterPro" id="IPR036663">
    <property type="entry name" value="Fumarylacetoacetase_C_sf"/>
</dbReference>
<dbReference type="SUPFAM" id="SSF56529">
    <property type="entry name" value="FAH"/>
    <property type="match status" value="1"/>
</dbReference>
<dbReference type="RefSeq" id="WP_125224003.1">
    <property type="nucleotide sequence ID" value="NZ_QUSX01000004.1"/>
</dbReference>
<dbReference type="PANTHER" id="PTHR11820">
    <property type="entry name" value="ACYLPYRUVASE"/>
    <property type="match status" value="1"/>
</dbReference>
<name>A0A426RFA9_9FLAO</name>
<evidence type="ECO:0000256" key="1">
    <source>
        <dbReference type="ARBA" id="ARBA00022723"/>
    </source>
</evidence>
<dbReference type="PANTHER" id="PTHR11820:SF7">
    <property type="entry name" value="ACYLPYRUVASE FAHD1, MITOCHONDRIAL"/>
    <property type="match status" value="1"/>
</dbReference>
<proteinExistence type="predicted"/>
<dbReference type="Proteomes" id="UP000286990">
    <property type="component" value="Unassembled WGS sequence"/>
</dbReference>
<dbReference type="Gene3D" id="3.90.850.10">
    <property type="entry name" value="Fumarylacetoacetase-like, C-terminal domain"/>
    <property type="match status" value="1"/>
</dbReference>
<protein>
    <submittedName>
        <fullName evidence="3">FAA hydrolase family protein</fullName>
    </submittedName>
</protein>
<evidence type="ECO:0000313" key="4">
    <source>
        <dbReference type="Proteomes" id="UP000286990"/>
    </source>
</evidence>
<dbReference type="GO" id="GO:0018773">
    <property type="term" value="F:acetylpyruvate hydrolase activity"/>
    <property type="evidence" value="ECO:0007669"/>
    <property type="project" value="TreeGrafter"/>
</dbReference>
<dbReference type="AlphaFoldDB" id="A0A426RFA9"/>
<organism evidence="3 4">
    <name type="scientific">Maribacter algicola</name>
    <dbReference type="NCBI Taxonomy" id="2498892"/>
    <lineage>
        <taxon>Bacteria</taxon>
        <taxon>Pseudomonadati</taxon>
        <taxon>Bacteroidota</taxon>
        <taxon>Flavobacteriia</taxon>
        <taxon>Flavobacteriales</taxon>
        <taxon>Flavobacteriaceae</taxon>
        <taxon>Maribacter</taxon>
    </lineage>
</organism>
<keyword evidence="4" id="KW-1185">Reference proteome</keyword>
<keyword evidence="1" id="KW-0479">Metal-binding</keyword>
<dbReference type="InterPro" id="IPR011234">
    <property type="entry name" value="Fumarylacetoacetase-like_C"/>
</dbReference>
<dbReference type="GO" id="GO:0046872">
    <property type="term" value="F:metal ion binding"/>
    <property type="evidence" value="ECO:0007669"/>
    <property type="project" value="UniProtKB-KW"/>
</dbReference>